<dbReference type="InterPro" id="IPR032675">
    <property type="entry name" value="LRR_dom_sf"/>
</dbReference>
<evidence type="ECO:0000313" key="1">
    <source>
        <dbReference type="EMBL" id="ORY78432.1"/>
    </source>
</evidence>
<dbReference type="Proteomes" id="UP000193467">
    <property type="component" value="Unassembled WGS sequence"/>
</dbReference>
<dbReference type="SUPFAM" id="SSF52047">
    <property type="entry name" value="RNI-like"/>
    <property type="match status" value="1"/>
</dbReference>
<dbReference type="InParanoid" id="A0A1Y2F3J0"/>
<name>A0A1Y2F3J0_9BASI</name>
<gene>
    <name evidence="1" type="ORF">BCR35DRAFT_305047</name>
</gene>
<reference evidence="1 2" key="1">
    <citation type="submission" date="2016-07" db="EMBL/GenBank/DDBJ databases">
        <title>Pervasive Adenine N6-methylation of Active Genes in Fungi.</title>
        <authorList>
            <consortium name="DOE Joint Genome Institute"/>
            <person name="Mondo S.J."/>
            <person name="Dannebaum R.O."/>
            <person name="Kuo R.C."/>
            <person name="Labutti K."/>
            <person name="Haridas S."/>
            <person name="Kuo A."/>
            <person name="Salamov A."/>
            <person name="Ahrendt S.R."/>
            <person name="Lipzen A."/>
            <person name="Sullivan W."/>
            <person name="Andreopoulos W.B."/>
            <person name="Clum A."/>
            <person name="Lindquist E."/>
            <person name="Daum C."/>
            <person name="Ramamoorthy G.K."/>
            <person name="Gryganskyi A."/>
            <person name="Culley D."/>
            <person name="Magnuson J.K."/>
            <person name="James T.Y."/>
            <person name="O'Malley M.A."/>
            <person name="Stajich J.E."/>
            <person name="Spatafora J.W."/>
            <person name="Visel A."/>
            <person name="Grigoriev I.V."/>
        </authorList>
    </citation>
    <scope>NUCLEOTIDE SEQUENCE [LARGE SCALE GENOMIC DNA]</scope>
    <source>
        <strain evidence="1 2">62-1032</strain>
    </source>
</reference>
<evidence type="ECO:0000313" key="2">
    <source>
        <dbReference type="Proteomes" id="UP000193467"/>
    </source>
</evidence>
<protein>
    <recommendedName>
        <fullName evidence="3">F-box domain-containing protein</fullName>
    </recommendedName>
</protein>
<evidence type="ECO:0008006" key="3">
    <source>
        <dbReference type="Google" id="ProtNLM"/>
    </source>
</evidence>
<dbReference type="AlphaFoldDB" id="A0A1Y2F3J0"/>
<comment type="caution">
    <text evidence="1">The sequence shown here is derived from an EMBL/GenBank/DDBJ whole genome shotgun (WGS) entry which is preliminary data.</text>
</comment>
<accession>A0A1Y2F3J0</accession>
<dbReference type="EMBL" id="MCGR01000029">
    <property type="protein sequence ID" value="ORY78432.1"/>
    <property type="molecule type" value="Genomic_DNA"/>
</dbReference>
<dbReference type="Gene3D" id="3.80.10.10">
    <property type="entry name" value="Ribonuclease Inhibitor"/>
    <property type="match status" value="1"/>
</dbReference>
<sequence length="370" mass="41168">MFPGVEATGPSSKLDFATLSALCLTSKELLPLARSKLYRRVVASFGSGMEGSVEELHPYLWLNDAGLTLLNYPHLASRVVELEVKLEEVESSTKANTLAKAVIDLLKCCYNLKVLDLDGDRFPFTMDHLPGALTGLDLFANLTELSTVQTGPNALLLLSECINLQRLNLRPGVAIFGDDDTLDQPPVASFPFRLGHFTVPSDLSLPIFRAITFNSTDSLHILHLHSEDFLRLREPIAELASLDELCITWQQRNGQYSPSYTKDLSSALNALTSLRTLTIQALRQAPAPSSLLSRLPPTITTLYLSRVHIKDIIPFLASDTGRRLSKLAVGGFYRFSSELEEEEERRLLEEAAGQAGVRLVDYWWNRFDHL</sequence>
<proteinExistence type="predicted"/>
<organism evidence="1 2">
    <name type="scientific">Leucosporidium creatinivorum</name>
    <dbReference type="NCBI Taxonomy" id="106004"/>
    <lineage>
        <taxon>Eukaryota</taxon>
        <taxon>Fungi</taxon>
        <taxon>Dikarya</taxon>
        <taxon>Basidiomycota</taxon>
        <taxon>Pucciniomycotina</taxon>
        <taxon>Microbotryomycetes</taxon>
        <taxon>Leucosporidiales</taxon>
        <taxon>Leucosporidium</taxon>
    </lineage>
</organism>
<keyword evidence="2" id="KW-1185">Reference proteome</keyword>